<evidence type="ECO:0000256" key="1">
    <source>
        <dbReference type="ARBA" id="ARBA00022741"/>
    </source>
</evidence>
<dbReference type="Pfam" id="PF13191">
    <property type="entry name" value="AAA_16"/>
    <property type="match status" value="1"/>
</dbReference>
<dbReference type="SMART" id="SM00421">
    <property type="entry name" value="HTH_LUXR"/>
    <property type="match status" value="1"/>
</dbReference>
<dbReference type="InterPro" id="IPR036388">
    <property type="entry name" value="WH-like_DNA-bd_sf"/>
</dbReference>
<comment type="caution">
    <text evidence="4">The sequence shown here is derived from an EMBL/GenBank/DDBJ whole genome shotgun (WGS) entry which is preliminary data.</text>
</comment>
<dbReference type="InterPro" id="IPR041664">
    <property type="entry name" value="AAA_16"/>
</dbReference>
<keyword evidence="5" id="KW-1185">Reference proteome</keyword>
<dbReference type="SUPFAM" id="SSF46894">
    <property type="entry name" value="C-terminal effector domain of the bipartite response regulators"/>
    <property type="match status" value="1"/>
</dbReference>
<accession>A0ABW7VIL6</accession>
<dbReference type="PRINTS" id="PR00038">
    <property type="entry name" value="HTHLUXR"/>
</dbReference>
<dbReference type="EMBL" id="JBIRWM010000020">
    <property type="protein sequence ID" value="MFI2160596.1"/>
    <property type="molecule type" value="Genomic_DNA"/>
</dbReference>
<dbReference type="CDD" id="cd06170">
    <property type="entry name" value="LuxR_C_like"/>
    <property type="match status" value="1"/>
</dbReference>
<organism evidence="4 5">
    <name type="scientific">Streptomyces olivaceoviridis</name>
    <name type="common">Streptomyces corchorusii</name>
    <dbReference type="NCBI Taxonomy" id="1921"/>
    <lineage>
        <taxon>Bacteria</taxon>
        <taxon>Bacillati</taxon>
        <taxon>Actinomycetota</taxon>
        <taxon>Actinomycetes</taxon>
        <taxon>Kitasatosporales</taxon>
        <taxon>Streptomycetaceae</taxon>
        <taxon>Streptomyces</taxon>
    </lineage>
</organism>
<dbReference type="Proteomes" id="UP001611397">
    <property type="component" value="Unassembled WGS sequence"/>
</dbReference>
<keyword evidence="1" id="KW-0547">Nucleotide-binding</keyword>
<dbReference type="PANTHER" id="PTHR16305">
    <property type="entry name" value="TESTICULAR SOLUBLE ADENYLYL CYCLASE"/>
    <property type="match status" value="1"/>
</dbReference>
<dbReference type="PANTHER" id="PTHR16305:SF35">
    <property type="entry name" value="TRANSCRIPTIONAL ACTIVATOR DOMAIN"/>
    <property type="match status" value="1"/>
</dbReference>
<evidence type="ECO:0000313" key="5">
    <source>
        <dbReference type="Proteomes" id="UP001611397"/>
    </source>
</evidence>
<dbReference type="InterPro" id="IPR027417">
    <property type="entry name" value="P-loop_NTPase"/>
</dbReference>
<dbReference type="SUPFAM" id="SSF52540">
    <property type="entry name" value="P-loop containing nucleoside triphosphate hydrolases"/>
    <property type="match status" value="1"/>
</dbReference>
<reference evidence="4 5" key="1">
    <citation type="submission" date="2024-10" db="EMBL/GenBank/DDBJ databases">
        <title>The Natural Products Discovery Center: Release of the First 8490 Sequenced Strains for Exploring Actinobacteria Biosynthetic Diversity.</title>
        <authorList>
            <person name="Kalkreuter E."/>
            <person name="Kautsar S.A."/>
            <person name="Yang D."/>
            <person name="Bader C.D."/>
            <person name="Teijaro C.N."/>
            <person name="Fluegel L."/>
            <person name="Davis C.M."/>
            <person name="Simpson J.R."/>
            <person name="Lauterbach L."/>
            <person name="Steele A.D."/>
            <person name="Gui C."/>
            <person name="Meng S."/>
            <person name="Li G."/>
            <person name="Viehrig K."/>
            <person name="Ye F."/>
            <person name="Su P."/>
            <person name="Kiefer A.F."/>
            <person name="Nichols A."/>
            <person name="Cepeda A.J."/>
            <person name="Yan W."/>
            <person name="Fan B."/>
            <person name="Jiang Y."/>
            <person name="Adhikari A."/>
            <person name="Zheng C.-J."/>
            <person name="Schuster L."/>
            <person name="Cowan T.M."/>
            <person name="Smanski M.J."/>
            <person name="Chevrette M.G."/>
            <person name="De Carvalho L.P.S."/>
            <person name="Shen B."/>
        </authorList>
    </citation>
    <scope>NUCLEOTIDE SEQUENCE [LARGE SCALE GENOMIC DNA]</scope>
    <source>
        <strain evidence="4 5">NPDC020295</strain>
    </source>
</reference>
<dbReference type="RefSeq" id="WP_079082559.1">
    <property type="nucleotide sequence ID" value="NZ_JBIRUT010000024.1"/>
</dbReference>
<gene>
    <name evidence="4" type="ORF">ACH49L_33730</name>
</gene>
<dbReference type="PROSITE" id="PS50043">
    <property type="entry name" value="HTH_LUXR_2"/>
    <property type="match status" value="1"/>
</dbReference>
<protein>
    <submittedName>
        <fullName evidence="4">AAA family ATPase</fullName>
    </submittedName>
</protein>
<dbReference type="InterPro" id="IPR016032">
    <property type="entry name" value="Sig_transdc_resp-reg_C-effctor"/>
</dbReference>
<proteinExistence type="predicted"/>
<evidence type="ECO:0000259" key="3">
    <source>
        <dbReference type="PROSITE" id="PS50043"/>
    </source>
</evidence>
<feature type="domain" description="HTH luxR-type" evidence="3">
    <location>
        <begin position="879"/>
        <end position="944"/>
    </location>
</feature>
<sequence>MHRFRRTYDSGGADDRRLPLRGREEEMRFLRARFEALLRGHGGVVHLEGPSGSGKTRLLAEARAVALQRGIRVFQASADPDDQFVPLGPVLDGVSTGGGALFDTDRLRGLAAAPEQRFWLLQELQDGLERAALDTPLLITVDDGQWLDDMTLLALRVLPARLADHRILWIVAARSGIQAPAVSSVLEHLKKSGARHLRLNALTDEDVAGVTEDVLGAPPDAGTLRAVRRAQGVPLLLIELLRGLRDEHAVIVENDRARITTDRLPASFHASVRQRIDQLGAPARDVVRTASAVGRSVTVGLLAELLERPLAALIAPVQELLDTDLLFEEDDRLHFRHDLIREAVESGLPSSVRTALRRCAADALLKRNAPLTEVAALLVDSAEPGDQAAVRLLRTAAQELAATSPASAVHLSRRALALTAEDDPERSALLAETVLLLWQTGQPAQARQLAATALPGELEPEAEARLRLGLARVSSQYSFAEAAEQAGVGAALAGIPDTLRAELLALRCLNLSMMGDLDATATVVAETLKVAARAHNRTAWATATAVESVVRFYELDWDSAFARANQAAAVAADVGINHSLWVPEALWKAFLLNAAGRSPEALAESQAGIREAQRQGQAAATYLWTTIRARALLDAGRLEDAQVEAEAAAAMFDDLSTGNFADTTLLYALGRAAVYRNDLEAARRYAKEAERMLDDSAILVRNSGSWLIALVADAEGRPHEAMRVLDEAVGTFDEAGPSLATPDDPADLPVFVRMALRAGAVERAAAAVRIAVHRAAVGSRFPILPAAAAHARGLFDNDLSLLLRAVDLYQDIPRLLPRASALEDAGRKLLPIRTVDAVPYLDRALDLYTEAGAEREAARVRRRLRAAGAPRRRTTSRGTVKGWPELTVSEVTVIRLVAQGLTNRQVAQRLDNSPHTVNTHLRHAFTKLGTTSRAELTELVRAREHVE</sequence>
<dbReference type="SUPFAM" id="SSF48452">
    <property type="entry name" value="TPR-like"/>
    <property type="match status" value="1"/>
</dbReference>
<dbReference type="Gene3D" id="1.25.40.10">
    <property type="entry name" value="Tetratricopeptide repeat domain"/>
    <property type="match status" value="1"/>
</dbReference>
<name>A0ABW7VIL6_STROI</name>
<evidence type="ECO:0000313" key="4">
    <source>
        <dbReference type="EMBL" id="MFI2160596.1"/>
    </source>
</evidence>
<keyword evidence="2" id="KW-0067">ATP-binding</keyword>
<dbReference type="Pfam" id="PF00196">
    <property type="entry name" value="GerE"/>
    <property type="match status" value="1"/>
</dbReference>
<dbReference type="InterPro" id="IPR011990">
    <property type="entry name" value="TPR-like_helical_dom_sf"/>
</dbReference>
<dbReference type="Gene3D" id="1.10.10.10">
    <property type="entry name" value="Winged helix-like DNA-binding domain superfamily/Winged helix DNA-binding domain"/>
    <property type="match status" value="1"/>
</dbReference>
<evidence type="ECO:0000256" key="2">
    <source>
        <dbReference type="ARBA" id="ARBA00022840"/>
    </source>
</evidence>
<dbReference type="InterPro" id="IPR000792">
    <property type="entry name" value="Tscrpt_reg_LuxR_C"/>
</dbReference>